<keyword evidence="5" id="KW-0479">Metal-binding</keyword>
<feature type="coiled-coil region" evidence="10">
    <location>
        <begin position="512"/>
        <end position="539"/>
    </location>
</feature>
<sequence length="868" mass="94916">MLSYLFILLPALGRLAYAASMAPSAVAAQYNLATSTVLSWPTATLTSNDTQAHLVRTWGLNKEHIQDGPDNLQFVNDPFPTSQPAGTSGSSSSGPVLQVTYNEGSFSHDTGGAQFYALWNTSDGSQFNSMMVSYELAFDSGFDWVKGGKLPGLRGGLNSTGCSGGNKATGLDCFSARLMWRKDGEGEIYAYIPTPNNLCSEKSIICNSDFGVSIERGSFTFASGQWTRVTLLVQLNNPPDIANGYMALYFNDVLAVSQSKLQIRAADSVAANGFYFSTFFGGSDTSWATPVTTHTYFRNVQLWGSNLASNMSGSQVSESPSSYKSSATLILTLLAIVTLTDLNDFITPSQACIKPVEQKDAPKSQEKEAGAASTEIMIDSTGTYYEVSADSLSATKDSSKSNTKLAQAQISLNDCLACSGCITSAESVLITLQSHTEVLNFLASNAEAPASQRKIPVVSISPQSLASLAASLSSTSCIDKRVTSRQVLRRLNVFFKEVLGFGHAFDTTFARELALKEHVKEFLERKKKAEEEGEGAEGQLPMLASACPGWICYAEKAHSEMLPFIAKTKSPQQVMGTLVKSYLGSRWGKTPDGVYHVTVMPCYDKKLEASRKDFYDEIYATRDVDCVITTGELEMMIREKGWNLSVPVPGELEPSNTSEELPELLQHPGTSSGSYLQSIIEHIERTWEGPVKVSAKMIRNTDYEEYTITEDKEDGKVLFKGAKCYGFRNLQNIVRKVGRERGVRTGVGAAGRMRRTAVAKKGDADKKYDYVEVMACPGGCVNGGGQLKGTKDEEEYKRNWEESGVKWGNKELTRRVEEAYWEDELWTKKGQSRPEQAIAVVMELLGESALRTEYRAVESEVVGLAVKW</sequence>
<evidence type="ECO:0000313" key="14">
    <source>
        <dbReference type="EMBL" id="PPR07375.1"/>
    </source>
</evidence>
<dbReference type="Pfam" id="PF21294">
    <property type="entry name" value="Polysacc_lyase_14"/>
    <property type="match status" value="1"/>
</dbReference>
<dbReference type="FunFam" id="3.30.70.20:FF:000042">
    <property type="entry name" value="Cytosolic Fe-S cluster assembly factor NAR1"/>
    <property type="match status" value="1"/>
</dbReference>
<dbReference type="InterPro" id="IPR048958">
    <property type="entry name" value="Polysacc_lyase_14"/>
</dbReference>
<organism evidence="14 15">
    <name type="scientific">Gymnopilus dilepis</name>
    <dbReference type="NCBI Taxonomy" id="231916"/>
    <lineage>
        <taxon>Eukaryota</taxon>
        <taxon>Fungi</taxon>
        <taxon>Dikarya</taxon>
        <taxon>Basidiomycota</taxon>
        <taxon>Agaricomycotina</taxon>
        <taxon>Agaricomycetes</taxon>
        <taxon>Agaricomycetidae</taxon>
        <taxon>Agaricales</taxon>
        <taxon>Agaricineae</taxon>
        <taxon>Hymenogastraceae</taxon>
        <taxon>Gymnopilus</taxon>
    </lineage>
</organism>
<evidence type="ECO:0000259" key="12">
    <source>
        <dbReference type="Pfam" id="PF02906"/>
    </source>
</evidence>
<dbReference type="PANTHER" id="PTHR11615">
    <property type="entry name" value="NITRATE, FORMATE, IRON DEHYDROGENASE"/>
    <property type="match status" value="1"/>
</dbReference>
<dbReference type="AlphaFoldDB" id="A0A409YWG1"/>
<dbReference type="Gene3D" id="2.60.120.200">
    <property type="match status" value="1"/>
</dbReference>
<dbReference type="Gene3D" id="3.40.50.1780">
    <property type="match status" value="1"/>
</dbReference>
<name>A0A409YWG1_9AGAR</name>
<comment type="caution">
    <text evidence="14">The sequence shown here is derived from an EMBL/GenBank/DDBJ whole genome shotgun (WGS) entry which is preliminary data.</text>
</comment>
<evidence type="ECO:0000256" key="3">
    <source>
        <dbReference type="ARBA" id="ARBA00017073"/>
    </source>
</evidence>
<gene>
    <name evidence="14" type="ORF">CVT26_013691</name>
</gene>
<dbReference type="GO" id="GO:0046872">
    <property type="term" value="F:metal ion binding"/>
    <property type="evidence" value="ECO:0007669"/>
    <property type="project" value="UniProtKB-KW"/>
</dbReference>
<evidence type="ECO:0000313" key="15">
    <source>
        <dbReference type="Proteomes" id="UP000284706"/>
    </source>
</evidence>
<dbReference type="Pfam" id="PF02906">
    <property type="entry name" value="Fe_hyd_lg_C"/>
    <property type="match status" value="1"/>
</dbReference>
<keyword evidence="6" id="KW-0408">Iron</keyword>
<proteinExistence type="inferred from homology"/>
<evidence type="ECO:0000256" key="1">
    <source>
        <dbReference type="ARBA" id="ARBA00006596"/>
    </source>
</evidence>
<keyword evidence="15" id="KW-1185">Reference proteome</keyword>
<keyword evidence="7" id="KW-0411">Iron-sulfur</keyword>
<dbReference type="OrthoDB" id="10253113at2759"/>
<comment type="function">
    <text evidence="8">Component of the cytosolic Fe/S protein assembly machinery. Required for maturation of extramitochondrial Fe/S proteins. May play a role in the transfer of pre-assembled Fe/S clusters to target apoproteins.</text>
</comment>
<dbReference type="InParanoid" id="A0A409YWG1"/>
<evidence type="ECO:0000256" key="6">
    <source>
        <dbReference type="ARBA" id="ARBA00023004"/>
    </source>
</evidence>
<dbReference type="FunCoup" id="A0A409YWG1">
    <property type="interactions" value="66"/>
</dbReference>
<feature type="domain" description="Iron hydrogenase large subunit C-terminal" evidence="12">
    <location>
        <begin position="457"/>
        <end position="784"/>
    </location>
</feature>
<dbReference type="GO" id="GO:0051539">
    <property type="term" value="F:4 iron, 4 sulfur cluster binding"/>
    <property type="evidence" value="ECO:0007669"/>
    <property type="project" value="UniProtKB-KW"/>
</dbReference>
<dbReference type="Proteomes" id="UP000284706">
    <property type="component" value="Unassembled WGS sequence"/>
</dbReference>
<keyword evidence="10" id="KW-0175">Coiled coil</keyword>
<protein>
    <recommendedName>
        <fullName evidence="2">Cytosolic Fe-S cluster assembly factor NAR1</fullName>
    </recommendedName>
    <alternativeName>
        <fullName evidence="3">Cytosolic Fe-S cluster assembly factor nar1</fullName>
    </alternativeName>
    <alternativeName>
        <fullName evidence="9">Nuclear architecture-related protein 1</fullName>
    </alternativeName>
</protein>
<reference evidence="14 15" key="1">
    <citation type="journal article" date="2018" name="Evol. Lett.">
        <title>Horizontal gene cluster transfer increased hallucinogenic mushroom diversity.</title>
        <authorList>
            <person name="Reynolds H.T."/>
            <person name="Vijayakumar V."/>
            <person name="Gluck-Thaler E."/>
            <person name="Korotkin H.B."/>
            <person name="Matheny P.B."/>
            <person name="Slot J.C."/>
        </authorList>
    </citation>
    <scope>NUCLEOTIDE SEQUENCE [LARGE SCALE GENOMIC DNA]</scope>
    <source>
        <strain evidence="14 15">SRW20</strain>
    </source>
</reference>
<evidence type="ECO:0000256" key="5">
    <source>
        <dbReference type="ARBA" id="ARBA00022723"/>
    </source>
</evidence>
<evidence type="ECO:0000256" key="2">
    <source>
        <dbReference type="ARBA" id="ARBA00015854"/>
    </source>
</evidence>
<evidence type="ECO:0000259" key="13">
    <source>
        <dbReference type="Pfam" id="PF21294"/>
    </source>
</evidence>
<evidence type="ECO:0000256" key="11">
    <source>
        <dbReference type="SAM" id="SignalP"/>
    </source>
</evidence>
<dbReference type="EMBL" id="NHYE01000131">
    <property type="protein sequence ID" value="PPR07375.1"/>
    <property type="molecule type" value="Genomic_DNA"/>
</dbReference>
<dbReference type="Gene3D" id="3.40.950.10">
    <property type="entry name" value="Fe-only Hydrogenase (Larger Subunit), Chain L, domain 3"/>
    <property type="match status" value="1"/>
</dbReference>
<dbReference type="InterPro" id="IPR009016">
    <property type="entry name" value="Fe_hydrogenase"/>
</dbReference>
<evidence type="ECO:0000256" key="8">
    <source>
        <dbReference type="ARBA" id="ARBA00025099"/>
    </source>
</evidence>
<evidence type="ECO:0000256" key="9">
    <source>
        <dbReference type="ARBA" id="ARBA00031269"/>
    </source>
</evidence>
<dbReference type="InterPro" id="IPR050340">
    <property type="entry name" value="Cytosolic_Fe-S_CAF"/>
</dbReference>
<dbReference type="InterPro" id="IPR004108">
    <property type="entry name" value="Fe_hydrogenase_lsu_C"/>
</dbReference>
<evidence type="ECO:0000256" key="4">
    <source>
        <dbReference type="ARBA" id="ARBA00022485"/>
    </source>
</evidence>
<keyword evidence="11" id="KW-0732">Signal</keyword>
<feature type="chain" id="PRO_5019108223" description="Cytosolic Fe-S cluster assembly factor NAR1" evidence="11">
    <location>
        <begin position="19"/>
        <end position="868"/>
    </location>
</feature>
<comment type="similarity">
    <text evidence="1">Belongs to the NARF family.</text>
</comment>
<dbReference type="STRING" id="231916.A0A409YWG1"/>
<evidence type="ECO:0000256" key="7">
    <source>
        <dbReference type="ARBA" id="ARBA00023014"/>
    </source>
</evidence>
<dbReference type="SUPFAM" id="SSF53920">
    <property type="entry name" value="Fe-only hydrogenase"/>
    <property type="match status" value="1"/>
</dbReference>
<keyword evidence="4" id="KW-0004">4Fe-4S</keyword>
<feature type="signal peptide" evidence="11">
    <location>
        <begin position="1"/>
        <end position="18"/>
    </location>
</feature>
<evidence type="ECO:0000256" key="10">
    <source>
        <dbReference type="SAM" id="Coils"/>
    </source>
</evidence>
<feature type="domain" description="Polysaccharide lyase 14" evidence="13">
    <location>
        <begin position="91"/>
        <end position="300"/>
    </location>
</feature>
<accession>A0A409YWG1</accession>